<gene>
    <name evidence="1" type="ORF">HLVA_13200</name>
</gene>
<accession>A0AAU9DBB3</accession>
<proteinExistence type="predicted"/>
<dbReference type="EMBL" id="AP027059">
    <property type="protein sequence ID" value="BDU50751.1"/>
    <property type="molecule type" value="Genomic_DNA"/>
</dbReference>
<dbReference type="Proteomes" id="UP001321582">
    <property type="component" value="Chromosome"/>
</dbReference>
<evidence type="ECO:0000313" key="2">
    <source>
        <dbReference type="Proteomes" id="UP001321582"/>
    </source>
</evidence>
<organism evidence="1 2">
    <name type="scientific">Haliovirga abyssi</name>
    <dbReference type="NCBI Taxonomy" id="2996794"/>
    <lineage>
        <taxon>Bacteria</taxon>
        <taxon>Fusobacteriati</taxon>
        <taxon>Fusobacteriota</taxon>
        <taxon>Fusobacteriia</taxon>
        <taxon>Fusobacteriales</taxon>
        <taxon>Haliovirgaceae</taxon>
        <taxon>Haliovirga</taxon>
    </lineage>
</organism>
<dbReference type="Gene3D" id="3.40.1390.30">
    <property type="entry name" value="NIF3 (NGG1p interacting factor 3)-like"/>
    <property type="match status" value="2"/>
</dbReference>
<dbReference type="KEGG" id="haby:HLVA_13200"/>
<dbReference type="SUPFAM" id="SSF102705">
    <property type="entry name" value="NIF3 (NGG1p interacting factor 3)-like"/>
    <property type="match status" value="1"/>
</dbReference>
<dbReference type="AlphaFoldDB" id="A0AAU9DBB3"/>
<name>A0AAU9DBB3_9FUSO</name>
<protein>
    <recommendedName>
        <fullName evidence="3">NGG1p interacting factor NIF3</fullName>
    </recommendedName>
</protein>
<dbReference type="InterPro" id="IPR036069">
    <property type="entry name" value="DUF34/NIF3_sf"/>
</dbReference>
<dbReference type="RefSeq" id="WP_307903607.1">
    <property type="nucleotide sequence ID" value="NZ_AP027059.1"/>
</dbReference>
<evidence type="ECO:0008006" key="3">
    <source>
        <dbReference type="Google" id="ProtNLM"/>
    </source>
</evidence>
<evidence type="ECO:0000313" key="1">
    <source>
        <dbReference type="EMBL" id="BDU50751.1"/>
    </source>
</evidence>
<keyword evidence="2" id="KW-1185">Reference proteome</keyword>
<sequence length="315" mass="35795">MKLNEFFEIGIKAGRDGDPRSNEEIEKFLNDKKEKFEALSDEEKEYFDKDELMNPYLDSAIYYNSGKDIKKIFVGIDTEVQEILLADKLGVDLILGHHPEGKGLLKLWKVLEIHQEELIKSGLPVNIAERLVSEREAELERGLHGQNYNRSVDAAKLLDLSFANLHTVADNLVNKYMIDYLEEKKVYKLKDIIKSVLEIKEYHETAKNSLKPKIVAGTGENRVGKIFVKFNGGTSGNKKMFKHLENIGISTFICMHLPEDQIKEAKKCNISVIVMPHMASDSLGVNLLLDKIEERSGIDFDIIAGSGFIRVSRRK</sequence>
<reference evidence="1 2" key="1">
    <citation type="submission" date="2022-11" db="EMBL/GenBank/DDBJ databases">
        <title>Haliovirga abyssi gen. nov., sp. nov., a mesophilic fermentative bacterium isolated from the Iheya North hydrothermal field and the proposal of Haliovirgaceae fam. nov.</title>
        <authorList>
            <person name="Miyazaki U."/>
            <person name="Tame A."/>
            <person name="Miyazaki J."/>
            <person name="Takai K."/>
            <person name="Sawayama S."/>
            <person name="Kitajima M."/>
            <person name="Okamoto A."/>
            <person name="Nakagawa S."/>
        </authorList>
    </citation>
    <scope>NUCLEOTIDE SEQUENCE [LARGE SCALE GENOMIC DNA]</scope>
    <source>
        <strain evidence="1 2">IC12</strain>
    </source>
</reference>